<dbReference type="OrthoDB" id="5989453at2759"/>
<dbReference type="PANTHER" id="PTHR47018:SF4">
    <property type="match status" value="1"/>
</dbReference>
<evidence type="ECO:0000313" key="1">
    <source>
        <dbReference type="EMBL" id="CAB4041829.1"/>
    </source>
</evidence>
<dbReference type="PANTHER" id="PTHR47018">
    <property type="entry name" value="CXC DOMAIN-CONTAINING PROTEIN-RELATED"/>
    <property type="match status" value="1"/>
</dbReference>
<dbReference type="AlphaFoldDB" id="A0A7D9M1A8"/>
<keyword evidence="2" id="KW-1185">Reference proteome</keyword>
<protein>
    <submittedName>
        <fullName evidence="1">Uncharacterized protein</fullName>
    </submittedName>
</protein>
<evidence type="ECO:0000313" key="2">
    <source>
        <dbReference type="Proteomes" id="UP001152795"/>
    </source>
</evidence>
<dbReference type="EMBL" id="CACRXK020029003">
    <property type="protein sequence ID" value="CAB4041829.1"/>
    <property type="molecule type" value="Genomic_DNA"/>
</dbReference>
<accession>A0A7D9M1A8</accession>
<organism evidence="1 2">
    <name type="scientific">Paramuricea clavata</name>
    <name type="common">Red gorgonian</name>
    <name type="synonym">Violescent sea-whip</name>
    <dbReference type="NCBI Taxonomy" id="317549"/>
    <lineage>
        <taxon>Eukaryota</taxon>
        <taxon>Metazoa</taxon>
        <taxon>Cnidaria</taxon>
        <taxon>Anthozoa</taxon>
        <taxon>Octocorallia</taxon>
        <taxon>Malacalcyonacea</taxon>
        <taxon>Plexauridae</taxon>
        <taxon>Paramuricea</taxon>
    </lineage>
</organism>
<name>A0A7D9M1A8_PARCT</name>
<dbReference type="Proteomes" id="UP001152795">
    <property type="component" value="Unassembled WGS sequence"/>
</dbReference>
<reference evidence="1" key="1">
    <citation type="submission" date="2020-04" db="EMBL/GenBank/DDBJ databases">
        <authorList>
            <person name="Alioto T."/>
            <person name="Alioto T."/>
            <person name="Gomez Garrido J."/>
        </authorList>
    </citation>
    <scope>NUCLEOTIDE SEQUENCE</scope>
    <source>
        <strain evidence="1">A484AB</strain>
    </source>
</reference>
<gene>
    <name evidence="1" type="ORF">PACLA_8A009420</name>
</gene>
<comment type="caution">
    <text evidence="1">The sequence shown here is derived from an EMBL/GenBank/DDBJ whole genome shotgun (WGS) entry which is preliminary data.</text>
</comment>
<proteinExistence type="predicted"/>
<sequence>MENIHSTRLKEKILSRIPELHESKKGRDVVLTFKDELILFNVVKHKRRKANELDKLRHSPALETPFPLFTGLLIHANTRKKGLLNTFAHKGLSVSYKKVQDVQLNITKQLCKKYNGFVCPPSLKEEVFTTAAVDSIDHDPSSTTATKSFHGTSISIFQHLEKALEPNQIDLSVDFEDSSTKIELPESYTNLSPTKSKAAEYPLQTVNRENSSDVQPMDEMDDWLEHLMQMNGKDDDIKNRFSWSGFHSKKSAIRAIKTTSTLLPLLNESVNSTAMLRHTMGVVKQILLKINPQQPIVLTADQPVYAFGKQVQWMYPEFYGESNVVTMMGALHIGMAFLNTIGD</sequence>